<comment type="similarity">
    <text evidence="4">Belongs to the protein N5-glutamine methyltransferase family. PrmC subfamily.</text>
</comment>
<protein>
    <recommendedName>
        <fullName evidence="4">Release factor glutamine methyltransferase</fullName>
        <shortName evidence="4">RF MTase</shortName>
        <ecNumber evidence="4">2.1.1.297</ecNumber>
    </recommendedName>
    <alternativeName>
        <fullName evidence="4">N5-glutamine methyltransferase PrmC</fullName>
    </alternativeName>
    <alternativeName>
        <fullName evidence="4">Protein-(glutamine-N5) MTase PrmC</fullName>
    </alternativeName>
    <alternativeName>
        <fullName evidence="4">Protein-glutamine N-methyltransferase PrmC</fullName>
    </alternativeName>
</protein>
<dbReference type="Pfam" id="PF13847">
    <property type="entry name" value="Methyltransf_31"/>
    <property type="match status" value="1"/>
</dbReference>
<dbReference type="Proteomes" id="UP001501757">
    <property type="component" value="Unassembled WGS sequence"/>
</dbReference>
<keyword evidence="2 4" id="KW-0808">Transferase</keyword>
<keyword evidence="8" id="KW-1185">Reference proteome</keyword>
<dbReference type="InterPro" id="IPR025714">
    <property type="entry name" value="Methyltranfer_dom"/>
</dbReference>
<dbReference type="HAMAP" id="MF_02126">
    <property type="entry name" value="RF_methyltr_PrmC"/>
    <property type="match status" value="1"/>
</dbReference>
<dbReference type="SUPFAM" id="SSF53335">
    <property type="entry name" value="S-adenosyl-L-methionine-dependent methyltransferases"/>
    <property type="match status" value="1"/>
</dbReference>
<comment type="catalytic activity">
    <reaction evidence="4">
        <text>L-glutaminyl-[peptide chain release factor] + S-adenosyl-L-methionine = N(5)-methyl-L-glutaminyl-[peptide chain release factor] + S-adenosyl-L-homocysteine + H(+)</text>
        <dbReference type="Rhea" id="RHEA:42896"/>
        <dbReference type="Rhea" id="RHEA-COMP:10271"/>
        <dbReference type="Rhea" id="RHEA-COMP:10272"/>
        <dbReference type="ChEBI" id="CHEBI:15378"/>
        <dbReference type="ChEBI" id="CHEBI:30011"/>
        <dbReference type="ChEBI" id="CHEBI:57856"/>
        <dbReference type="ChEBI" id="CHEBI:59789"/>
        <dbReference type="ChEBI" id="CHEBI:61891"/>
        <dbReference type="EC" id="2.1.1.297"/>
    </reaction>
</comment>
<dbReference type="EMBL" id="BAAAEI010000010">
    <property type="protein sequence ID" value="GAA0356150.1"/>
    <property type="molecule type" value="Genomic_DNA"/>
</dbReference>
<feature type="binding site" evidence="4">
    <location>
        <position position="188"/>
    </location>
    <ligand>
        <name>S-adenosyl-L-methionine</name>
        <dbReference type="ChEBI" id="CHEBI:59789"/>
    </ligand>
</feature>
<proteinExistence type="inferred from homology"/>
<dbReference type="InterPro" id="IPR040758">
    <property type="entry name" value="PrmC_N"/>
</dbReference>
<dbReference type="PROSITE" id="PS00092">
    <property type="entry name" value="N6_MTASE"/>
    <property type="match status" value="1"/>
</dbReference>
<dbReference type="EC" id="2.1.1.297" evidence="4"/>
<feature type="domain" description="Methyltransferase" evidence="5">
    <location>
        <begin position="113"/>
        <end position="245"/>
    </location>
</feature>
<dbReference type="GO" id="GO:0032259">
    <property type="term" value="P:methylation"/>
    <property type="evidence" value="ECO:0007669"/>
    <property type="project" value="UniProtKB-KW"/>
</dbReference>
<dbReference type="InterPro" id="IPR002052">
    <property type="entry name" value="DNA_methylase_N6_adenine_CS"/>
</dbReference>
<dbReference type="CDD" id="cd02440">
    <property type="entry name" value="AdoMet_MTases"/>
    <property type="match status" value="1"/>
</dbReference>
<reference evidence="8" key="1">
    <citation type="journal article" date="2019" name="Int. J. Syst. Evol. Microbiol.">
        <title>The Global Catalogue of Microorganisms (GCM) 10K type strain sequencing project: providing services to taxonomists for standard genome sequencing and annotation.</title>
        <authorList>
            <consortium name="The Broad Institute Genomics Platform"/>
            <consortium name="The Broad Institute Genome Sequencing Center for Infectious Disease"/>
            <person name="Wu L."/>
            <person name="Ma J."/>
        </authorList>
    </citation>
    <scope>NUCLEOTIDE SEQUENCE [LARGE SCALE GENOMIC DNA]</scope>
    <source>
        <strain evidence="8">JCM 13378</strain>
    </source>
</reference>
<dbReference type="InterPro" id="IPR029063">
    <property type="entry name" value="SAM-dependent_MTases_sf"/>
</dbReference>
<evidence type="ECO:0000313" key="7">
    <source>
        <dbReference type="EMBL" id="GAA0356150.1"/>
    </source>
</evidence>
<dbReference type="GO" id="GO:0008168">
    <property type="term" value="F:methyltransferase activity"/>
    <property type="evidence" value="ECO:0007669"/>
    <property type="project" value="UniProtKB-KW"/>
</dbReference>
<evidence type="ECO:0000256" key="2">
    <source>
        <dbReference type="ARBA" id="ARBA00022679"/>
    </source>
</evidence>
<organism evidence="7 8">
    <name type="scientific">Bowmanella denitrificans</name>
    <dbReference type="NCBI Taxonomy" id="366582"/>
    <lineage>
        <taxon>Bacteria</taxon>
        <taxon>Pseudomonadati</taxon>
        <taxon>Pseudomonadota</taxon>
        <taxon>Gammaproteobacteria</taxon>
        <taxon>Alteromonadales</taxon>
        <taxon>Alteromonadaceae</taxon>
        <taxon>Bowmanella</taxon>
    </lineage>
</organism>
<feature type="binding site" evidence="4">
    <location>
        <begin position="188"/>
        <end position="191"/>
    </location>
    <ligand>
        <name>substrate</name>
    </ligand>
</feature>
<keyword evidence="1 4" id="KW-0489">Methyltransferase</keyword>
<dbReference type="Gene3D" id="1.10.8.10">
    <property type="entry name" value="DNA helicase RuvA subunit, C-terminal domain"/>
    <property type="match status" value="1"/>
</dbReference>
<evidence type="ECO:0000256" key="4">
    <source>
        <dbReference type="HAMAP-Rule" id="MF_02126"/>
    </source>
</evidence>
<dbReference type="NCBIfam" id="TIGR00536">
    <property type="entry name" value="hemK_fam"/>
    <property type="match status" value="1"/>
</dbReference>
<evidence type="ECO:0000259" key="5">
    <source>
        <dbReference type="Pfam" id="PF13847"/>
    </source>
</evidence>
<keyword evidence="3 4" id="KW-0949">S-adenosyl-L-methionine</keyword>
<accession>A0ABP3GZ58</accession>
<comment type="caution">
    <text evidence="7">The sequence shown here is derived from an EMBL/GenBank/DDBJ whole genome shotgun (WGS) entry which is preliminary data.</text>
</comment>
<dbReference type="NCBIfam" id="TIGR03534">
    <property type="entry name" value="RF_mod_PrmC"/>
    <property type="match status" value="1"/>
</dbReference>
<dbReference type="InterPro" id="IPR004556">
    <property type="entry name" value="HemK-like"/>
</dbReference>
<dbReference type="Gene3D" id="3.40.50.150">
    <property type="entry name" value="Vaccinia Virus protein VP39"/>
    <property type="match status" value="1"/>
</dbReference>
<feature type="domain" description="Release factor glutamine methyltransferase N-terminal" evidence="6">
    <location>
        <begin position="10"/>
        <end position="78"/>
    </location>
</feature>
<evidence type="ECO:0000256" key="1">
    <source>
        <dbReference type="ARBA" id="ARBA00022603"/>
    </source>
</evidence>
<feature type="binding site" evidence="4">
    <location>
        <position position="173"/>
    </location>
    <ligand>
        <name>S-adenosyl-L-methionine</name>
        <dbReference type="ChEBI" id="CHEBI:59789"/>
    </ligand>
</feature>
<evidence type="ECO:0000313" key="8">
    <source>
        <dbReference type="Proteomes" id="UP001501757"/>
    </source>
</evidence>
<dbReference type="Pfam" id="PF17827">
    <property type="entry name" value="PrmC_N"/>
    <property type="match status" value="1"/>
</dbReference>
<gene>
    <name evidence="4 7" type="primary">prmC</name>
    <name evidence="7" type="ORF">GCM10009092_20490</name>
</gene>
<dbReference type="PANTHER" id="PTHR18895:SF74">
    <property type="entry name" value="MTRF1L RELEASE FACTOR GLUTAMINE METHYLTRANSFERASE"/>
    <property type="match status" value="1"/>
</dbReference>
<sequence>MKADDLTIQDALQWARQVLSDSESAALDARVLLCHSLDVSPVYLHTWPEKPLQENQWVAYQALIEKRSKGVPVAHLTGRRDFWSLTLKVNNLTLIPRPETELLVETALALFDHSPINVLDLGTGTGAIALALASERPGWQVIGVDFESQIVELAEQNAQLNQLTNVRFLQSHWFNNVPKQTFSLILSNPPYVEPDSPFLQQGDVRFEPLSALTADENGLADIRQIISQASLYLVDSGFLLLEHGHSQGEAVRQLLEQAGFAQVDTLKDLAGLDRLSMGQWHV</sequence>
<evidence type="ECO:0000259" key="6">
    <source>
        <dbReference type="Pfam" id="PF17827"/>
    </source>
</evidence>
<feature type="binding site" evidence="4">
    <location>
        <begin position="122"/>
        <end position="126"/>
    </location>
    <ligand>
        <name>S-adenosyl-L-methionine</name>
        <dbReference type="ChEBI" id="CHEBI:59789"/>
    </ligand>
</feature>
<comment type="function">
    <text evidence="4">Methylates the class 1 translation termination release factors RF1/PrfA and RF2/PrfB on the glutamine residue of the universally conserved GGQ motif.</text>
</comment>
<dbReference type="PANTHER" id="PTHR18895">
    <property type="entry name" value="HEMK METHYLTRANSFERASE"/>
    <property type="match status" value="1"/>
</dbReference>
<name>A0ABP3GZ58_9ALTE</name>
<dbReference type="InterPro" id="IPR019874">
    <property type="entry name" value="RF_methyltr_PrmC"/>
</dbReference>
<dbReference type="RefSeq" id="WP_102798428.1">
    <property type="nucleotide sequence ID" value="NZ_BAAAEI010000010.1"/>
</dbReference>
<feature type="binding site" evidence="4">
    <location>
        <position position="145"/>
    </location>
    <ligand>
        <name>S-adenosyl-L-methionine</name>
        <dbReference type="ChEBI" id="CHEBI:59789"/>
    </ligand>
</feature>
<evidence type="ECO:0000256" key="3">
    <source>
        <dbReference type="ARBA" id="ARBA00022691"/>
    </source>
</evidence>
<dbReference type="InterPro" id="IPR050320">
    <property type="entry name" value="N5-glutamine_MTase"/>
</dbReference>